<name>A0A1V0SGE5_9VIRU</name>
<protein>
    <submittedName>
        <fullName evidence="1">Uncharacterized protein</fullName>
    </submittedName>
</protein>
<gene>
    <name evidence="1" type="ORF">Hokovirus_2_225</name>
</gene>
<sequence>MDYKSKYLKYKKKYIQTSNDNFNNKVNEIIKFLETENIKTIKNKLHDVINYKEYCPKILGEGAVGRAYIPEPRIIPYSIGKKIINLPIVVKECKKIDQMNEKEGLIILNNVLYINGYDDITPEALILMFIKKLIKKTVHLPLILGYGTCSNTKLITNILTCKYGLDKNITINLANKIFDENIMWRPKETTEIFDSNIATLKELFTYIHYSKQKDGSVILPNGIKCKNISKLFDYICISYFTSHYLLSKNNIYPSDMHSGNIFIHWLNDNSYYDDKNIKNLKNITYKINNKYYYVKTFGFVIILGDTGTFMINVKKNIKIIGHINDIKNNYSLINTRMNEKYSNMDFLQWNSGFLTRSEFNNTIVYNILNSEPYCSYPMQQYHLLGVDKTFINKFKSTLELLEFFDEKYSVKKYDNDVNSILISI</sequence>
<proteinExistence type="predicted"/>
<accession>A0A1V0SGE5</accession>
<dbReference type="EMBL" id="KY684104">
    <property type="protein sequence ID" value="ARF10698.1"/>
    <property type="molecule type" value="Genomic_DNA"/>
</dbReference>
<evidence type="ECO:0000313" key="1">
    <source>
        <dbReference type="EMBL" id="ARF10698.1"/>
    </source>
</evidence>
<reference evidence="1" key="1">
    <citation type="journal article" date="2017" name="Science">
        <title>Giant viruses with an expanded complement of translation system components.</title>
        <authorList>
            <person name="Schulz F."/>
            <person name="Yutin N."/>
            <person name="Ivanova N.N."/>
            <person name="Ortega D.R."/>
            <person name="Lee T.K."/>
            <person name="Vierheilig J."/>
            <person name="Daims H."/>
            <person name="Horn M."/>
            <person name="Wagner M."/>
            <person name="Jensen G.J."/>
            <person name="Kyrpides N.C."/>
            <person name="Koonin E.V."/>
            <person name="Woyke T."/>
        </authorList>
    </citation>
    <scope>NUCLEOTIDE SEQUENCE</scope>
    <source>
        <strain evidence="1">HKV1</strain>
    </source>
</reference>
<organism evidence="1">
    <name type="scientific">Hokovirus HKV1</name>
    <dbReference type="NCBI Taxonomy" id="1977638"/>
    <lineage>
        <taxon>Viruses</taxon>
        <taxon>Varidnaviria</taxon>
        <taxon>Bamfordvirae</taxon>
        <taxon>Nucleocytoviricota</taxon>
        <taxon>Megaviricetes</taxon>
        <taxon>Imitervirales</taxon>
        <taxon>Mimiviridae</taxon>
        <taxon>Klosneuvirinae</taxon>
        <taxon>Hokovirus</taxon>
    </lineage>
</organism>